<sequence>MKIYARDQGGINNPPESLVFEGENTWGIGANVVTSLYNKEGEERATHTQKTIQTGI</sequence>
<name>A0A2G9T8J0_TELCI</name>
<protein>
    <submittedName>
        <fullName evidence="3">Intermediate filament tail domain protein</fullName>
    </submittedName>
</protein>
<feature type="domain" description="LTD" evidence="2">
    <location>
        <begin position="1"/>
        <end position="51"/>
    </location>
</feature>
<dbReference type="InterPro" id="IPR036415">
    <property type="entry name" value="Lamin_tail_dom_sf"/>
</dbReference>
<dbReference type="PANTHER" id="PTHR45721">
    <property type="entry name" value="LAMIN DM0-RELATED"/>
    <property type="match status" value="1"/>
</dbReference>
<dbReference type="PROSITE" id="PS51841">
    <property type="entry name" value="LTD"/>
    <property type="match status" value="1"/>
</dbReference>
<dbReference type="Proteomes" id="UP000230423">
    <property type="component" value="Unassembled WGS sequence"/>
</dbReference>
<organism evidence="3 4">
    <name type="scientific">Teladorsagia circumcincta</name>
    <name type="common">Brown stomach worm</name>
    <name type="synonym">Ostertagia circumcincta</name>
    <dbReference type="NCBI Taxonomy" id="45464"/>
    <lineage>
        <taxon>Eukaryota</taxon>
        <taxon>Metazoa</taxon>
        <taxon>Ecdysozoa</taxon>
        <taxon>Nematoda</taxon>
        <taxon>Chromadorea</taxon>
        <taxon>Rhabditida</taxon>
        <taxon>Rhabditina</taxon>
        <taxon>Rhabditomorpha</taxon>
        <taxon>Strongyloidea</taxon>
        <taxon>Trichostrongylidae</taxon>
        <taxon>Teladorsagia</taxon>
    </lineage>
</organism>
<dbReference type="SUPFAM" id="SSF74853">
    <property type="entry name" value="Lamin A/C globular tail domain"/>
    <property type="match status" value="1"/>
</dbReference>
<dbReference type="OrthoDB" id="2441647at2759"/>
<gene>
    <name evidence="3" type="ORF">TELCIR_24777</name>
</gene>
<evidence type="ECO:0000259" key="2">
    <source>
        <dbReference type="PROSITE" id="PS51841"/>
    </source>
</evidence>
<dbReference type="GO" id="GO:0005652">
    <property type="term" value="C:nuclear lamina"/>
    <property type="evidence" value="ECO:0007669"/>
    <property type="project" value="TreeGrafter"/>
</dbReference>
<dbReference type="GO" id="GO:0006998">
    <property type="term" value="P:nuclear envelope organization"/>
    <property type="evidence" value="ECO:0007669"/>
    <property type="project" value="TreeGrafter"/>
</dbReference>
<proteinExistence type="predicted"/>
<keyword evidence="4" id="KW-1185">Reference proteome</keyword>
<evidence type="ECO:0000313" key="4">
    <source>
        <dbReference type="Proteomes" id="UP000230423"/>
    </source>
</evidence>
<dbReference type="InterPro" id="IPR001322">
    <property type="entry name" value="Lamin_tail_dom"/>
</dbReference>
<dbReference type="Gene3D" id="2.60.40.1260">
    <property type="entry name" value="Lamin Tail domain"/>
    <property type="match status" value="1"/>
</dbReference>
<dbReference type="PANTHER" id="PTHR45721:SF6">
    <property type="entry name" value="INTERMEDIATE FILAMENT PROTEIN IFB-1"/>
    <property type="match status" value="1"/>
</dbReference>
<keyword evidence="1" id="KW-0175">Coiled coil</keyword>
<dbReference type="GO" id="GO:0005200">
    <property type="term" value="F:structural constituent of cytoskeleton"/>
    <property type="evidence" value="ECO:0007669"/>
    <property type="project" value="TreeGrafter"/>
</dbReference>
<dbReference type="GO" id="GO:0051664">
    <property type="term" value="P:nuclear pore localization"/>
    <property type="evidence" value="ECO:0007669"/>
    <property type="project" value="TreeGrafter"/>
</dbReference>
<dbReference type="EMBL" id="KZ405183">
    <property type="protein sequence ID" value="PIO53872.1"/>
    <property type="molecule type" value="Genomic_DNA"/>
</dbReference>
<dbReference type="GO" id="GO:0090435">
    <property type="term" value="P:protein localization to nuclear envelope"/>
    <property type="evidence" value="ECO:0007669"/>
    <property type="project" value="TreeGrafter"/>
</dbReference>
<dbReference type="AlphaFoldDB" id="A0A2G9T8J0"/>
<dbReference type="GO" id="GO:0007097">
    <property type="term" value="P:nuclear migration"/>
    <property type="evidence" value="ECO:0007669"/>
    <property type="project" value="TreeGrafter"/>
</dbReference>
<evidence type="ECO:0000256" key="1">
    <source>
        <dbReference type="ARBA" id="ARBA00023054"/>
    </source>
</evidence>
<accession>A0A2G9T8J0</accession>
<reference evidence="3 4" key="1">
    <citation type="submission" date="2015-09" db="EMBL/GenBank/DDBJ databases">
        <title>Draft genome of the parasitic nematode Teladorsagia circumcincta isolate WARC Sus (inbred).</title>
        <authorList>
            <person name="Mitreva M."/>
        </authorList>
    </citation>
    <scope>NUCLEOTIDE SEQUENCE [LARGE SCALE GENOMIC DNA]</scope>
    <source>
        <strain evidence="3 4">S</strain>
    </source>
</reference>
<dbReference type="GO" id="GO:0031507">
    <property type="term" value="P:heterochromatin formation"/>
    <property type="evidence" value="ECO:0007669"/>
    <property type="project" value="TreeGrafter"/>
</dbReference>
<evidence type="ECO:0000313" key="3">
    <source>
        <dbReference type="EMBL" id="PIO53872.1"/>
    </source>
</evidence>